<protein>
    <submittedName>
        <fullName evidence="1">Uncharacterized protein</fullName>
    </submittedName>
</protein>
<accession>A0ABQ9HKZ2</accession>
<keyword evidence="2" id="KW-1185">Reference proteome</keyword>
<comment type="caution">
    <text evidence="1">The sequence shown here is derived from an EMBL/GenBank/DDBJ whole genome shotgun (WGS) entry which is preliminary data.</text>
</comment>
<gene>
    <name evidence="1" type="ORF">PR048_011207</name>
</gene>
<dbReference type="Proteomes" id="UP001159363">
    <property type="component" value="Chromosome X"/>
</dbReference>
<proteinExistence type="predicted"/>
<evidence type="ECO:0000313" key="1">
    <source>
        <dbReference type="EMBL" id="KAJ8885011.1"/>
    </source>
</evidence>
<reference evidence="1 2" key="1">
    <citation type="submission" date="2023-02" db="EMBL/GenBank/DDBJ databases">
        <title>LHISI_Scaffold_Assembly.</title>
        <authorList>
            <person name="Stuart O.P."/>
            <person name="Cleave R."/>
            <person name="Magrath M.J.L."/>
            <person name="Mikheyev A.S."/>
        </authorList>
    </citation>
    <scope>NUCLEOTIDE SEQUENCE [LARGE SCALE GENOMIC DNA]</scope>
    <source>
        <strain evidence="1">Daus_M_001</strain>
        <tissue evidence="1">Leg muscle</tissue>
    </source>
</reference>
<evidence type="ECO:0000313" key="2">
    <source>
        <dbReference type="Proteomes" id="UP001159363"/>
    </source>
</evidence>
<organism evidence="1 2">
    <name type="scientific">Dryococelus australis</name>
    <dbReference type="NCBI Taxonomy" id="614101"/>
    <lineage>
        <taxon>Eukaryota</taxon>
        <taxon>Metazoa</taxon>
        <taxon>Ecdysozoa</taxon>
        <taxon>Arthropoda</taxon>
        <taxon>Hexapoda</taxon>
        <taxon>Insecta</taxon>
        <taxon>Pterygota</taxon>
        <taxon>Neoptera</taxon>
        <taxon>Polyneoptera</taxon>
        <taxon>Phasmatodea</taxon>
        <taxon>Verophasmatodea</taxon>
        <taxon>Anareolatae</taxon>
        <taxon>Phasmatidae</taxon>
        <taxon>Eurycanthinae</taxon>
        <taxon>Dryococelus</taxon>
    </lineage>
</organism>
<name>A0ABQ9HKZ2_9NEOP</name>
<dbReference type="EMBL" id="JARBHB010000004">
    <property type="protein sequence ID" value="KAJ8885011.1"/>
    <property type="molecule type" value="Genomic_DNA"/>
</dbReference>
<sequence>MLSTGQNSSSHVALLKIMLPCFDGNSKQWFKLPNLFSTRIINTRYENKHHLGIHCCKVPQLLLTAQNPCITYCPSSHKMFLPSLCCDETLKCSRVVGPVKSMKATILPSKSKIKAPSKGLPVCEQMFKCSVSSHSVCCLCHGPHSLLKCPEFCKHSAEDHIKVIKGHKLFLNSFADLHHIKQCPSKLC</sequence>